<proteinExistence type="predicted"/>
<name>A0A1Q4V4P5_9ACTN</name>
<evidence type="ECO:0000313" key="2">
    <source>
        <dbReference type="EMBL" id="OKH92729.1"/>
    </source>
</evidence>
<accession>A0A1Q4V4P5</accession>
<dbReference type="Proteomes" id="UP000186455">
    <property type="component" value="Unassembled WGS sequence"/>
</dbReference>
<dbReference type="Pfam" id="PF20159">
    <property type="entry name" value="YidB"/>
    <property type="match status" value="1"/>
</dbReference>
<organism evidence="2 3">
    <name type="scientific">Streptomyces uncialis</name>
    <dbReference type="NCBI Taxonomy" id="1048205"/>
    <lineage>
        <taxon>Bacteria</taxon>
        <taxon>Bacillati</taxon>
        <taxon>Actinomycetota</taxon>
        <taxon>Actinomycetes</taxon>
        <taxon>Kitasatosporales</taxon>
        <taxon>Streptomycetaceae</taxon>
        <taxon>Streptomyces</taxon>
    </lineage>
</organism>
<dbReference type="InterPro" id="IPR027405">
    <property type="entry name" value="YidB-like"/>
</dbReference>
<feature type="region of interest" description="Disordered" evidence="1">
    <location>
        <begin position="1"/>
        <end position="24"/>
    </location>
</feature>
<dbReference type="InterPro" id="IPR045372">
    <property type="entry name" value="YidB"/>
</dbReference>
<dbReference type="STRING" id="1048205.AB852_24285"/>
<dbReference type="EMBL" id="LFBV01000006">
    <property type="protein sequence ID" value="OKH92729.1"/>
    <property type="molecule type" value="Genomic_DNA"/>
</dbReference>
<feature type="region of interest" description="Disordered" evidence="1">
    <location>
        <begin position="71"/>
        <end position="98"/>
    </location>
</feature>
<dbReference type="Gene3D" id="1.10.10.690">
    <property type="entry name" value="YidB-like"/>
    <property type="match status" value="1"/>
</dbReference>
<sequence>MAEREGSGDIGRVRGRCPSPVARPLSEGVVMAGNDLGSLLGGLLGGGQSGQGGSGGAGKILGALLGALSSGGQAGQAGQTGQAGQAGQAAPSGAAGGGGNPLGGLLDLLQKSGLADQARSWIGTGNNQPVSGAQVKDALPDDTLRKVADETGVSTDQAADRIAESLPQAVDKLTPEGQVPSGSLEDAIRTQRL</sequence>
<evidence type="ECO:0000313" key="3">
    <source>
        <dbReference type="Proteomes" id="UP000186455"/>
    </source>
</evidence>
<feature type="compositionally biased region" description="Low complexity" evidence="1">
    <location>
        <begin position="71"/>
        <end position="93"/>
    </location>
</feature>
<evidence type="ECO:0000256" key="1">
    <source>
        <dbReference type="SAM" id="MobiDB-lite"/>
    </source>
</evidence>
<protein>
    <recommendedName>
        <fullName evidence="4">DUF937 domain-containing protein</fullName>
    </recommendedName>
</protein>
<reference evidence="2 3" key="1">
    <citation type="submission" date="2015-06" db="EMBL/GenBank/DDBJ databases">
        <title>Cloning and characterization of the uncialamcin biosynthetic gene cluster.</title>
        <authorList>
            <person name="Yan X."/>
            <person name="Huang T."/>
            <person name="Ge H."/>
            <person name="Shen B."/>
        </authorList>
    </citation>
    <scope>NUCLEOTIDE SEQUENCE [LARGE SCALE GENOMIC DNA]</scope>
    <source>
        <strain evidence="2 3">DCA2648</strain>
    </source>
</reference>
<keyword evidence="3" id="KW-1185">Reference proteome</keyword>
<dbReference type="AlphaFoldDB" id="A0A1Q4V4P5"/>
<dbReference type="SUPFAM" id="SSF140804">
    <property type="entry name" value="YidB-like"/>
    <property type="match status" value="1"/>
</dbReference>
<evidence type="ECO:0008006" key="4">
    <source>
        <dbReference type="Google" id="ProtNLM"/>
    </source>
</evidence>
<feature type="region of interest" description="Disordered" evidence="1">
    <location>
        <begin position="166"/>
        <end position="193"/>
    </location>
</feature>
<comment type="caution">
    <text evidence="2">The sequence shown here is derived from an EMBL/GenBank/DDBJ whole genome shotgun (WGS) entry which is preliminary data.</text>
</comment>
<gene>
    <name evidence="2" type="ORF">AB852_24285</name>
</gene>